<protein>
    <submittedName>
        <fullName evidence="3">Uncharacterized protein</fullName>
    </submittedName>
</protein>
<dbReference type="PANTHER" id="PTHR32385">
    <property type="entry name" value="MANNOSYL PHOSPHORYLINOSITOL CERAMIDE SYNTHASE"/>
    <property type="match status" value="1"/>
</dbReference>
<proteinExistence type="predicted"/>
<keyword evidence="1" id="KW-0808">Transferase</keyword>
<dbReference type="Proteomes" id="UP001497497">
    <property type="component" value="Unassembled WGS sequence"/>
</dbReference>
<evidence type="ECO:0000256" key="1">
    <source>
        <dbReference type="ARBA" id="ARBA00022679"/>
    </source>
</evidence>
<sequence length="353" mass="41730">MSFLRIYRLCPSLRSRHSGSRILAILAGCTFFILLHYLLKWESGDINAFIYLDIEIPDNFTPVRIKKREDFPSNGSPKIPKIIHQTWKNSNVPPEFVSWIKTWLQHNPDWEYWLWTDISSRQLIADLYPDFLDIYDGYPEPIRRADAFRYFVLYEFGGLYVDMDMEALDSLLPLTLKYPCFIGQEPYEHPIIDTNFNQLLINALIGCQKGHPFMKMLIKNLPAHSILWHYLDSTGPHFVTMIYRQYQSERNLLEEENYIYVAPSEYFYPTIDPAKLKYMFTKCSDKSQLSKLQINACMNLKYKSLPENRFDPLTIAFTNHHWYHTYLKTKSSVLTGYTSIYDIVPNVNVYKNM</sequence>
<dbReference type="InterPro" id="IPR007577">
    <property type="entry name" value="GlycoTrfase_DXD_sugar-bd_CS"/>
</dbReference>
<dbReference type="EMBL" id="CAXITT010000212">
    <property type="protein sequence ID" value="CAL1535837.1"/>
    <property type="molecule type" value="Genomic_DNA"/>
</dbReference>
<accession>A0AAV2HPS6</accession>
<comment type="caution">
    <text evidence="3">The sequence shown here is derived from an EMBL/GenBank/DDBJ whole genome shotgun (WGS) entry which is preliminary data.</text>
</comment>
<evidence type="ECO:0000313" key="3">
    <source>
        <dbReference type="EMBL" id="CAL1535837.1"/>
    </source>
</evidence>
<organism evidence="3 4">
    <name type="scientific">Lymnaea stagnalis</name>
    <name type="common">Great pond snail</name>
    <name type="synonym">Helix stagnalis</name>
    <dbReference type="NCBI Taxonomy" id="6523"/>
    <lineage>
        <taxon>Eukaryota</taxon>
        <taxon>Metazoa</taxon>
        <taxon>Spiralia</taxon>
        <taxon>Lophotrochozoa</taxon>
        <taxon>Mollusca</taxon>
        <taxon>Gastropoda</taxon>
        <taxon>Heterobranchia</taxon>
        <taxon>Euthyneura</taxon>
        <taxon>Panpulmonata</taxon>
        <taxon>Hygrophila</taxon>
        <taxon>Lymnaeoidea</taxon>
        <taxon>Lymnaeidae</taxon>
        <taxon>Lymnaea</taxon>
    </lineage>
</organism>
<keyword evidence="2" id="KW-0472">Membrane</keyword>
<dbReference type="PANTHER" id="PTHR32385:SF15">
    <property type="entry name" value="INOSITOL PHOSPHOCERAMIDE MANNOSYLTRANSFERASE 1"/>
    <property type="match status" value="1"/>
</dbReference>
<keyword evidence="2" id="KW-0812">Transmembrane</keyword>
<dbReference type="GO" id="GO:0051999">
    <property type="term" value="P:mannosyl-inositol phosphorylceramide biosynthetic process"/>
    <property type="evidence" value="ECO:0007669"/>
    <property type="project" value="TreeGrafter"/>
</dbReference>
<dbReference type="InterPro" id="IPR051706">
    <property type="entry name" value="Glycosyltransferase_domain"/>
</dbReference>
<dbReference type="Pfam" id="PF04488">
    <property type="entry name" value="Gly_transf_sug"/>
    <property type="match status" value="1"/>
</dbReference>
<dbReference type="Gene3D" id="3.90.550.20">
    <property type="match status" value="1"/>
</dbReference>
<feature type="transmembrane region" description="Helical" evidence="2">
    <location>
        <begin position="21"/>
        <end position="39"/>
    </location>
</feature>
<dbReference type="InterPro" id="IPR029044">
    <property type="entry name" value="Nucleotide-diphossugar_trans"/>
</dbReference>
<keyword evidence="4" id="KW-1185">Reference proteome</keyword>
<dbReference type="GO" id="GO:0016020">
    <property type="term" value="C:membrane"/>
    <property type="evidence" value="ECO:0007669"/>
    <property type="project" value="GOC"/>
</dbReference>
<dbReference type="SUPFAM" id="SSF53448">
    <property type="entry name" value="Nucleotide-diphospho-sugar transferases"/>
    <property type="match status" value="1"/>
</dbReference>
<dbReference type="AlphaFoldDB" id="A0AAV2HPS6"/>
<gene>
    <name evidence="3" type="ORF">GSLYS_00009797001</name>
</gene>
<evidence type="ECO:0000256" key="2">
    <source>
        <dbReference type="SAM" id="Phobius"/>
    </source>
</evidence>
<evidence type="ECO:0000313" key="4">
    <source>
        <dbReference type="Proteomes" id="UP001497497"/>
    </source>
</evidence>
<reference evidence="3 4" key="1">
    <citation type="submission" date="2024-04" db="EMBL/GenBank/DDBJ databases">
        <authorList>
            <consortium name="Genoscope - CEA"/>
            <person name="William W."/>
        </authorList>
    </citation>
    <scope>NUCLEOTIDE SEQUENCE [LARGE SCALE GENOMIC DNA]</scope>
</reference>
<dbReference type="GO" id="GO:0000030">
    <property type="term" value="F:mannosyltransferase activity"/>
    <property type="evidence" value="ECO:0007669"/>
    <property type="project" value="TreeGrafter"/>
</dbReference>
<keyword evidence="2" id="KW-1133">Transmembrane helix</keyword>
<name>A0AAV2HPS6_LYMST</name>